<dbReference type="Pfam" id="PF00583">
    <property type="entry name" value="Acetyltransf_1"/>
    <property type="match status" value="1"/>
</dbReference>
<comment type="caution">
    <text evidence="2">The sequence shown here is derived from an EMBL/GenBank/DDBJ whole genome shotgun (WGS) entry which is preliminary data.</text>
</comment>
<dbReference type="Proteomes" id="UP000294902">
    <property type="component" value="Unassembled WGS sequence"/>
</dbReference>
<feature type="domain" description="N-acetyltransferase" evidence="1">
    <location>
        <begin position="1"/>
        <end position="86"/>
    </location>
</feature>
<dbReference type="AlphaFoldDB" id="A0A4R3MPM6"/>
<dbReference type="Gene3D" id="3.40.630.30">
    <property type="match status" value="1"/>
</dbReference>
<organism evidence="2 3">
    <name type="scientific">Natranaerovirga pectinivora</name>
    <dbReference type="NCBI Taxonomy" id="682400"/>
    <lineage>
        <taxon>Bacteria</taxon>
        <taxon>Bacillati</taxon>
        <taxon>Bacillota</taxon>
        <taxon>Clostridia</taxon>
        <taxon>Lachnospirales</taxon>
        <taxon>Natranaerovirgaceae</taxon>
        <taxon>Natranaerovirga</taxon>
    </lineage>
</organism>
<protein>
    <submittedName>
        <fullName evidence="2">Acetyltransferase (GNAT) family protein</fullName>
    </submittedName>
</protein>
<proteinExistence type="predicted"/>
<gene>
    <name evidence="2" type="ORF">EDC18_101489</name>
</gene>
<dbReference type="PROSITE" id="PS51186">
    <property type="entry name" value="GNAT"/>
    <property type="match status" value="1"/>
</dbReference>
<evidence type="ECO:0000313" key="3">
    <source>
        <dbReference type="Proteomes" id="UP000294902"/>
    </source>
</evidence>
<dbReference type="GO" id="GO:0016747">
    <property type="term" value="F:acyltransferase activity, transferring groups other than amino-acyl groups"/>
    <property type="evidence" value="ECO:0007669"/>
    <property type="project" value="InterPro"/>
</dbReference>
<reference evidence="2 3" key="1">
    <citation type="submission" date="2019-03" db="EMBL/GenBank/DDBJ databases">
        <title>Genomic Encyclopedia of Type Strains, Phase IV (KMG-IV): sequencing the most valuable type-strain genomes for metagenomic binning, comparative biology and taxonomic classification.</title>
        <authorList>
            <person name="Goeker M."/>
        </authorList>
    </citation>
    <scope>NUCLEOTIDE SEQUENCE [LARGE SCALE GENOMIC DNA]</scope>
    <source>
        <strain evidence="2 3">DSM 24629</strain>
    </source>
</reference>
<dbReference type="EMBL" id="SMAL01000001">
    <property type="protein sequence ID" value="TCT17191.1"/>
    <property type="molecule type" value="Genomic_DNA"/>
</dbReference>
<dbReference type="SUPFAM" id="SSF55729">
    <property type="entry name" value="Acyl-CoA N-acyltransferases (Nat)"/>
    <property type="match status" value="1"/>
</dbReference>
<evidence type="ECO:0000259" key="1">
    <source>
        <dbReference type="PROSITE" id="PS51186"/>
    </source>
</evidence>
<keyword evidence="3" id="KW-1185">Reference proteome</keyword>
<dbReference type="InterPro" id="IPR000182">
    <property type="entry name" value="GNAT_dom"/>
</dbReference>
<keyword evidence="2" id="KW-0808">Transferase</keyword>
<name>A0A4R3MPM6_9FIRM</name>
<sequence>MCMFSKFPLLRLIAVNKAYRRKGFGTEILKIYESKYKGKVDRIFLCVSSFNDKAKALYLLVGFKEVGKIDGLYPCKRASPLHNKRR</sequence>
<evidence type="ECO:0000313" key="2">
    <source>
        <dbReference type="EMBL" id="TCT17191.1"/>
    </source>
</evidence>
<accession>A0A4R3MPM6</accession>
<dbReference type="InterPro" id="IPR016181">
    <property type="entry name" value="Acyl_CoA_acyltransferase"/>
</dbReference>